<protein>
    <submittedName>
        <fullName evidence="1">Uncharacterized protein</fullName>
    </submittedName>
</protein>
<evidence type="ECO:0000313" key="2">
    <source>
        <dbReference type="Proteomes" id="UP000238196"/>
    </source>
</evidence>
<proteinExistence type="predicted"/>
<dbReference type="AlphaFoldDB" id="A0A2S5KJL1"/>
<reference evidence="1 2" key="1">
    <citation type="submission" date="2018-02" db="EMBL/GenBank/DDBJ databases">
        <title>novel marine gammaproteobacteria from coastal saline agro ecosystem.</title>
        <authorList>
            <person name="Krishnan R."/>
            <person name="Ramesh Kumar N."/>
        </authorList>
    </citation>
    <scope>NUCLEOTIDE SEQUENCE [LARGE SCALE GENOMIC DNA]</scope>
    <source>
        <strain evidence="1 2">228</strain>
    </source>
</reference>
<name>A0A2S5KJL1_9PROT</name>
<accession>A0A2S5KJL1</accession>
<sequence>MSAPFLPARSALEPLLRLLQQRDALACHPLTPVSRLMSLDGDILTVLDEQVKPLRTLEWPDDWPAALRLLGQPLARFFLAELAAQEPLWRADQQVYFTQLWLTLHEQPVEALFEYLEAREQEAPRLDRVLANLQCAYGLPPLPWQHHSLMFCYRWFQNMLLMPWLRDMSWRSKAIQRHGYDKALPLLDALLKEPSHLQTLNASQREWLKGCRALDDATLVQLQPPTLLHDIHLTLSSDLYNVTDACYGINLHSLRQMPILIASLLDASTPAQALYWRTALWLMQTAETLPTSLIRFFAEEDAAQLPHSCRRVENELRLWAASVRTRSKQLQLAGASVSDPSFQQQLWRCGLQGHRMALAHYWNQQVDASQYHHPCHLWGGIA</sequence>
<gene>
    <name evidence="1" type="ORF">C4K68_22575</name>
</gene>
<evidence type="ECO:0000313" key="1">
    <source>
        <dbReference type="EMBL" id="PPC75014.1"/>
    </source>
</evidence>
<dbReference type="EMBL" id="PRLP01000112">
    <property type="protein sequence ID" value="PPC75014.1"/>
    <property type="molecule type" value="Genomic_DNA"/>
</dbReference>
<comment type="caution">
    <text evidence="1">The sequence shown here is derived from an EMBL/GenBank/DDBJ whole genome shotgun (WGS) entry which is preliminary data.</text>
</comment>
<dbReference type="Proteomes" id="UP000238196">
    <property type="component" value="Unassembled WGS sequence"/>
</dbReference>
<organism evidence="1 2">
    <name type="scientific">Proteobacteria bacterium 228</name>
    <dbReference type="NCBI Taxonomy" id="2083153"/>
    <lineage>
        <taxon>Bacteria</taxon>
        <taxon>Pseudomonadati</taxon>
        <taxon>Pseudomonadota</taxon>
    </lineage>
</organism>